<sequence length="492" mass="53140">MSTFMKVSTALACFFSVGQSLVQGDANSLLVVDLSYELHRASTFDTKLGIYNFSNIRYAVPPLGDLLFRPPQPPASNYSSINDGLDSRICPQANVGGLITSAQWDFSYITNRTLPNISYSPSPSVGSVPIPRDPRENEGCLFLDVFVPQSVLNSARTVGTFGFLSGPQFSKSGTPNAGLWDQRLALQWVQDKTHLFGGDKMQITVARGSAGAGSIIHQLTAFGGASKVASSPAQEDQAFNAFLQLANVSSLGEARAVSSDKLIYANAAQVAGSGYGFFTSGPSRDGTFVPQHPRLLLKDGKSDKSVSVLVGHNTNEGLAFAPPVRDDAGFRELETLKFPNVNQSVIDFIVNDLYPPIFNGTFGYYEQVGRTAVATTESHFTCAAYALKSAVEKSYGYVFNTPPALHVADATYMFYDPSTKSSINTTVAYILQDYLINFILHGAPDNRPDGFSSVPTYGKNANVVPINANNVTMAKDPAGNARCKWWEQVLYN</sequence>
<feature type="chain" id="PRO_5025587596" evidence="1">
    <location>
        <begin position="21"/>
        <end position="492"/>
    </location>
</feature>
<dbReference type="InterPro" id="IPR029058">
    <property type="entry name" value="AB_hydrolase_fold"/>
</dbReference>
<accession>A0A6A6DY88</accession>
<keyword evidence="1" id="KW-0732">Signal</keyword>
<reference evidence="3" key="1">
    <citation type="journal article" date="2020" name="Stud. Mycol.">
        <title>101 Dothideomycetes genomes: a test case for predicting lifestyles and emergence of pathogens.</title>
        <authorList>
            <person name="Haridas S."/>
            <person name="Albert R."/>
            <person name="Binder M."/>
            <person name="Bloem J."/>
            <person name="Labutti K."/>
            <person name="Salamov A."/>
            <person name="Andreopoulos B."/>
            <person name="Baker S."/>
            <person name="Barry K."/>
            <person name="Bills G."/>
            <person name="Bluhm B."/>
            <person name="Cannon C."/>
            <person name="Castanera R."/>
            <person name="Culley D."/>
            <person name="Daum C."/>
            <person name="Ezra D."/>
            <person name="Gonzalez J."/>
            <person name="Henrissat B."/>
            <person name="Kuo A."/>
            <person name="Liang C."/>
            <person name="Lipzen A."/>
            <person name="Lutzoni F."/>
            <person name="Magnuson J."/>
            <person name="Mondo S."/>
            <person name="Nolan M."/>
            <person name="Ohm R."/>
            <person name="Pangilinan J."/>
            <person name="Park H.-J."/>
            <person name="Ramirez L."/>
            <person name="Alfaro M."/>
            <person name="Sun H."/>
            <person name="Tritt A."/>
            <person name="Yoshinaga Y."/>
            <person name="Zwiers L.-H."/>
            <person name="Turgeon B."/>
            <person name="Goodwin S."/>
            <person name="Spatafora J."/>
            <person name="Crous P."/>
            <person name="Grigoriev I."/>
        </authorList>
    </citation>
    <scope>NUCLEOTIDE SEQUENCE</scope>
    <source>
        <strain evidence="3">CBS 207.26</strain>
    </source>
</reference>
<evidence type="ECO:0000259" key="2">
    <source>
        <dbReference type="Pfam" id="PF00135"/>
    </source>
</evidence>
<proteinExistence type="predicted"/>
<protein>
    <submittedName>
        <fullName evidence="3">Alpha/beta-hydrolase</fullName>
    </submittedName>
</protein>
<dbReference type="PANTHER" id="PTHR11559">
    <property type="entry name" value="CARBOXYLESTERASE"/>
    <property type="match status" value="1"/>
</dbReference>
<dbReference type="OrthoDB" id="408631at2759"/>
<dbReference type="AlphaFoldDB" id="A0A6A6DY88"/>
<evidence type="ECO:0000313" key="4">
    <source>
        <dbReference type="Proteomes" id="UP000800200"/>
    </source>
</evidence>
<evidence type="ECO:0000313" key="3">
    <source>
        <dbReference type="EMBL" id="KAF2184003.1"/>
    </source>
</evidence>
<feature type="domain" description="Carboxylesterase type B" evidence="2">
    <location>
        <begin position="43"/>
        <end position="151"/>
    </location>
</feature>
<dbReference type="InterPro" id="IPR050309">
    <property type="entry name" value="Type-B_Carboxylest/Lipase"/>
</dbReference>
<gene>
    <name evidence="3" type="ORF">K469DRAFT_739708</name>
</gene>
<keyword evidence="4" id="KW-1185">Reference proteome</keyword>
<dbReference type="InterPro" id="IPR002018">
    <property type="entry name" value="CarbesteraseB"/>
</dbReference>
<dbReference type="Gene3D" id="3.40.50.1820">
    <property type="entry name" value="alpha/beta hydrolase"/>
    <property type="match status" value="2"/>
</dbReference>
<feature type="domain" description="Carboxylesterase type B" evidence="2">
    <location>
        <begin position="158"/>
        <end position="477"/>
    </location>
</feature>
<organism evidence="3 4">
    <name type="scientific">Zopfia rhizophila CBS 207.26</name>
    <dbReference type="NCBI Taxonomy" id="1314779"/>
    <lineage>
        <taxon>Eukaryota</taxon>
        <taxon>Fungi</taxon>
        <taxon>Dikarya</taxon>
        <taxon>Ascomycota</taxon>
        <taxon>Pezizomycotina</taxon>
        <taxon>Dothideomycetes</taxon>
        <taxon>Dothideomycetes incertae sedis</taxon>
        <taxon>Zopfiaceae</taxon>
        <taxon>Zopfia</taxon>
    </lineage>
</organism>
<feature type="signal peptide" evidence="1">
    <location>
        <begin position="1"/>
        <end position="20"/>
    </location>
</feature>
<evidence type="ECO:0000256" key="1">
    <source>
        <dbReference type="SAM" id="SignalP"/>
    </source>
</evidence>
<keyword evidence="3" id="KW-0378">Hydrolase</keyword>
<dbReference type="SUPFAM" id="SSF53474">
    <property type="entry name" value="alpha/beta-Hydrolases"/>
    <property type="match status" value="1"/>
</dbReference>
<dbReference type="Proteomes" id="UP000800200">
    <property type="component" value="Unassembled WGS sequence"/>
</dbReference>
<dbReference type="Pfam" id="PF00135">
    <property type="entry name" value="COesterase"/>
    <property type="match status" value="2"/>
</dbReference>
<name>A0A6A6DY88_9PEZI</name>
<dbReference type="GO" id="GO:0016787">
    <property type="term" value="F:hydrolase activity"/>
    <property type="evidence" value="ECO:0007669"/>
    <property type="project" value="UniProtKB-KW"/>
</dbReference>
<dbReference type="EMBL" id="ML994640">
    <property type="protein sequence ID" value="KAF2184003.1"/>
    <property type="molecule type" value="Genomic_DNA"/>
</dbReference>